<dbReference type="KEGG" id="ton:TON_0158"/>
<dbReference type="AlphaFoldDB" id="B6YSV6"/>
<dbReference type="GO" id="GO:0005886">
    <property type="term" value="C:plasma membrane"/>
    <property type="evidence" value="ECO:0007669"/>
    <property type="project" value="UniProtKB-SubCell"/>
</dbReference>
<evidence type="ECO:0000256" key="1">
    <source>
        <dbReference type="ARBA" id="ARBA00004651"/>
    </source>
</evidence>
<dbReference type="CDD" id="cd06581">
    <property type="entry name" value="TM_PBP1_LivM_like"/>
    <property type="match status" value="1"/>
</dbReference>
<protein>
    <submittedName>
        <fullName evidence="7">Hypothetical branched-chain amino acid transport ATP-binding protein livM</fullName>
    </submittedName>
</protein>
<dbReference type="HOGENOM" id="CLU_031365_1_0_2"/>
<keyword evidence="8" id="KW-1185">Reference proteome</keyword>
<proteinExistence type="predicted"/>
<evidence type="ECO:0000313" key="8">
    <source>
        <dbReference type="Proteomes" id="UP000002727"/>
    </source>
</evidence>
<evidence type="ECO:0000256" key="3">
    <source>
        <dbReference type="ARBA" id="ARBA00022692"/>
    </source>
</evidence>
<keyword evidence="5 6" id="KW-0472">Membrane</keyword>
<feature type="transmembrane region" description="Helical" evidence="6">
    <location>
        <begin position="301"/>
        <end position="319"/>
    </location>
</feature>
<dbReference type="GO" id="GO:0005524">
    <property type="term" value="F:ATP binding"/>
    <property type="evidence" value="ECO:0007669"/>
    <property type="project" value="UniProtKB-KW"/>
</dbReference>
<feature type="transmembrane region" description="Helical" evidence="6">
    <location>
        <begin position="245"/>
        <end position="263"/>
    </location>
</feature>
<keyword evidence="7" id="KW-0547">Nucleotide-binding</keyword>
<keyword evidence="2" id="KW-1003">Cell membrane</keyword>
<accession>B6YSV6</accession>
<feature type="transmembrane region" description="Helical" evidence="6">
    <location>
        <begin position="166"/>
        <end position="183"/>
    </location>
</feature>
<reference evidence="7 8" key="1">
    <citation type="journal article" date="2008" name="J. Bacteriol.">
        <title>The complete genome sequence of Thermococcus onnurineus NA1 reveals a mixed heterotrophic and carboxydotrophic metabolism.</title>
        <authorList>
            <person name="Lee H.S."/>
            <person name="Kang S.G."/>
            <person name="Bae S.S."/>
            <person name="Lim J.K."/>
            <person name="Cho Y."/>
            <person name="Kim Y.J."/>
            <person name="Jeon J.H."/>
            <person name="Cha S.S."/>
            <person name="Kwon K.K."/>
            <person name="Kim H.T."/>
            <person name="Park C.J."/>
            <person name="Lee H.W."/>
            <person name="Kim S.I."/>
            <person name="Chun J."/>
            <person name="Colwell R.R."/>
            <person name="Kim S.J."/>
            <person name="Lee J.H."/>
        </authorList>
    </citation>
    <scope>NUCLEOTIDE SEQUENCE [LARGE SCALE GENOMIC DNA]</scope>
    <source>
        <strain evidence="7 8">NA1</strain>
    </source>
</reference>
<organism evidence="7 8">
    <name type="scientific">Thermococcus onnurineus (strain NA1)</name>
    <dbReference type="NCBI Taxonomy" id="523850"/>
    <lineage>
        <taxon>Archaea</taxon>
        <taxon>Methanobacteriati</taxon>
        <taxon>Methanobacteriota</taxon>
        <taxon>Thermococci</taxon>
        <taxon>Thermococcales</taxon>
        <taxon>Thermococcaceae</taxon>
        <taxon>Thermococcus</taxon>
    </lineage>
</organism>
<evidence type="ECO:0000256" key="2">
    <source>
        <dbReference type="ARBA" id="ARBA00022475"/>
    </source>
</evidence>
<dbReference type="GeneID" id="7017812"/>
<feature type="transmembrane region" description="Helical" evidence="6">
    <location>
        <begin position="6"/>
        <end position="27"/>
    </location>
</feature>
<evidence type="ECO:0000313" key="7">
    <source>
        <dbReference type="EMBL" id="ACJ15643.1"/>
    </source>
</evidence>
<dbReference type="InterPro" id="IPR001851">
    <property type="entry name" value="ABC_transp_permease"/>
</dbReference>
<keyword evidence="4 6" id="KW-1133">Transmembrane helix</keyword>
<dbReference type="eggNOG" id="arCOG01273">
    <property type="taxonomic scope" value="Archaea"/>
</dbReference>
<feature type="transmembrane region" description="Helical" evidence="6">
    <location>
        <begin position="39"/>
        <end position="60"/>
    </location>
</feature>
<dbReference type="InterPro" id="IPR043428">
    <property type="entry name" value="LivM-like"/>
</dbReference>
<comment type="subcellular location">
    <subcellularLocation>
        <location evidence="1">Cell membrane</location>
        <topology evidence="1">Multi-pass membrane protein</topology>
    </subcellularLocation>
</comment>
<sequence>MIMELLQLILVWIGIYAVVNISLNIEYGYTGIPNFGRHFAVLIGAIMLGGAVNRILMAMLRIDGDLITGTTDLVFKANSLFAVHPIYGLVYFFGSLTLAFLFGALLGALFILPSARLKGDYLGMTLLAIGEVTFLLAYYTPSLMGGYYGTAVPDPLAFLSGSNREWVFIGLVLLVMVLVFIFAEKLLNTPFGRLLKAHRENEEVVKAFGRDVMRIRIKASIIGSGIAALGGVLYGFHALNLISSAFTRIEWAFYPFIMILLGGRGNNRGVLLGTAIFVTLKVLIETYKFQLVQLLHIPFEPVWLEYILFGVLALLIIYYRPEGLIREGQILTGPIKRLRDGR</sequence>
<dbReference type="STRING" id="523850.TON_0158"/>
<dbReference type="EMBL" id="CP000855">
    <property type="protein sequence ID" value="ACJ15643.1"/>
    <property type="molecule type" value="Genomic_DNA"/>
</dbReference>
<gene>
    <name evidence="7" type="ordered locus">TON_0158</name>
</gene>
<keyword evidence="7" id="KW-0067">ATP-binding</keyword>
<keyword evidence="3 6" id="KW-0812">Transmembrane</keyword>
<evidence type="ECO:0000256" key="4">
    <source>
        <dbReference type="ARBA" id="ARBA00022989"/>
    </source>
</evidence>
<dbReference type="RefSeq" id="WP_012571116.1">
    <property type="nucleotide sequence ID" value="NC_011529.1"/>
</dbReference>
<dbReference type="OrthoDB" id="15394at2157"/>
<dbReference type="PANTHER" id="PTHR30482">
    <property type="entry name" value="HIGH-AFFINITY BRANCHED-CHAIN AMINO ACID TRANSPORT SYSTEM PERMEASE"/>
    <property type="match status" value="1"/>
</dbReference>
<evidence type="ECO:0000256" key="5">
    <source>
        <dbReference type="ARBA" id="ARBA00023136"/>
    </source>
</evidence>
<feature type="transmembrane region" description="Helical" evidence="6">
    <location>
        <begin position="89"/>
        <end position="112"/>
    </location>
</feature>
<feature type="transmembrane region" description="Helical" evidence="6">
    <location>
        <begin position="270"/>
        <end position="289"/>
    </location>
</feature>
<name>B6YSV6_THEON</name>
<feature type="transmembrane region" description="Helical" evidence="6">
    <location>
        <begin position="121"/>
        <end position="139"/>
    </location>
</feature>
<feature type="transmembrane region" description="Helical" evidence="6">
    <location>
        <begin position="219"/>
        <end position="239"/>
    </location>
</feature>
<dbReference type="Proteomes" id="UP000002727">
    <property type="component" value="Chromosome"/>
</dbReference>
<dbReference type="GO" id="GO:0015658">
    <property type="term" value="F:branched-chain amino acid transmembrane transporter activity"/>
    <property type="evidence" value="ECO:0007669"/>
    <property type="project" value="InterPro"/>
</dbReference>
<dbReference type="PATRIC" id="fig|523850.10.peg.158"/>
<dbReference type="PANTHER" id="PTHR30482:SF1">
    <property type="entry name" value="BRANCHED-CHAIN AMINO ACID TRANSPORT PERMEASE PROTEIN LIVM-RELATED"/>
    <property type="match status" value="1"/>
</dbReference>
<dbReference type="Pfam" id="PF02653">
    <property type="entry name" value="BPD_transp_2"/>
    <property type="match status" value="1"/>
</dbReference>
<evidence type="ECO:0000256" key="6">
    <source>
        <dbReference type="SAM" id="Phobius"/>
    </source>
</evidence>